<keyword evidence="3" id="KW-1185">Reference proteome</keyword>
<evidence type="ECO:0000256" key="1">
    <source>
        <dbReference type="SAM" id="Phobius"/>
    </source>
</evidence>
<comment type="caution">
    <text evidence="2">The sequence shown here is derived from an EMBL/GenBank/DDBJ whole genome shotgun (WGS) entry which is preliminary data.</text>
</comment>
<gene>
    <name evidence="2" type="ORF">DNTS_000603</name>
</gene>
<evidence type="ECO:0000313" key="3">
    <source>
        <dbReference type="Proteomes" id="UP000316079"/>
    </source>
</evidence>
<organism evidence="2 3">
    <name type="scientific">Danionella cerebrum</name>
    <dbReference type="NCBI Taxonomy" id="2873325"/>
    <lineage>
        <taxon>Eukaryota</taxon>
        <taxon>Metazoa</taxon>
        <taxon>Chordata</taxon>
        <taxon>Craniata</taxon>
        <taxon>Vertebrata</taxon>
        <taxon>Euteleostomi</taxon>
        <taxon>Actinopterygii</taxon>
        <taxon>Neopterygii</taxon>
        <taxon>Teleostei</taxon>
        <taxon>Ostariophysi</taxon>
        <taxon>Cypriniformes</taxon>
        <taxon>Danionidae</taxon>
        <taxon>Danioninae</taxon>
        <taxon>Danionella</taxon>
    </lineage>
</organism>
<protein>
    <submittedName>
        <fullName evidence="2">Uncharacterized protein</fullName>
    </submittedName>
</protein>
<name>A0A553REV9_9TELE</name>
<keyword evidence="1" id="KW-1133">Transmembrane helix</keyword>
<feature type="transmembrane region" description="Helical" evidence="1">
    <location>
        <begin position="60"/>
        <end position="84"/>
    </location>
</feature>
<dbReference type="AlphaFoldDB" id="A0A553REV9"/>
<dbReference type="OrthoDB" id="8938362at2759"/>
<accession>A0A553REV9</accession>
<reference evidence="2 3" key="1">
    <citation type="journal article" date="2019" name="Sci. Data">
        <title>Hybrid genome assembly and annotation of Danionella translucida.</title>
        <authorList>
            <person name="Kadobianskyi M."/>
            <person name="Schulze L."/>
            <person name="Schuelke M."/>
            <person name="Judkewitz B."/>
        </authorList>
    </citation>
    <scope>NUCLEOTIDE SEQUENCE [LARGE SCALE GENOMIC DNA]</scope>
    <source>
        <strain evidence="2 3">Bolton</strain>
    </source>
</reference>
<dbReference type="EMBL" id="SRMA01024291">
    <property type="protein sequence ID" value="TRZ00710.1"/>
    <property type="molecule type" value="Genomic_DNA"/>
</dbReference>
<keyword evidence="1" id="KW-0472">Membrane</keyword>
<keyword evidence="1" id="KW-0812">Transmembrane</keyword>
<evidence type="ECO:0000313" key="2">
    <source>
        <dbReference type="EMBL" id="TRZ00710.1"/>
    </source>
</evidence>
<dbReference type="Proteomes" id="UP000316079">
    <property type="component" value="Unassembled WGS sequence"/>
</dbReference>
<proteinExistence type="predicted"/>
<sequence>MKERYIQTDAHPGLKFLELFFSTLHGQILSLIQTVLQVLHSDLKILLHPLKMSTECLASYISDGFLGLLLSISGFLNCIINFTLDLNKVSLKLLLGVQETCVL</sequence>